<dbReference type="PROSITE" id="PS51257">
    <property type="entry name" value="PROKAR_LIPOPROTEIN"/>
    <property type="match status" value="1"/>
</dbReference>
<dbReference type="EMBL" id="LSRX01000128">
    <property type="protein sequence ID" value="OLQ07953.1"/>
    <property type="molecule type" value="Genomic_DNA"/>
</dbReference>
<evidence type="ECO:0000313" key="3">
    <source>
        <dbReference type="EMBL" id="OLQ07953.1"/>
    </source>
</evidence>
<name>A0A1Q9EKI8_SYMMI</name>
<evidence type="ECO:0000256" key="1">
    <source>
        <dbReference type="SAM" id="MobiDB-lite"/>
    </source>
</evidence>
<organism evidence="3 4">
    <name type="scientific">Symbiodinium microadriaticum</name>
    <name type="common">Dinoflagellate</name>
    <name type="synonym">Zooxanthella microadriatica</name>
    <dbReference type="NCBI Taxonomy" id="2951"/>
    <lineage>
        <taxon>Eukaryota</taxon>
        <taxon>Sar</taxon>
        <taxon>Alveolata</taxon>
        <taxon>Dinophyceae</taxon>
        <taxon>Suessiales</taxon>
        <taxon>Symbiodiniaceae</taxon>
        <taxon>Symbiodinium</taxon>
    </lineage>
</organism>
<feature type="region of interest" description="Disordered" evidence="1">
    <location>
        <begin position="1161"/>
        <end position="1184"/>
    </location>
</feature>
<feature type="transmembrane region" description="Helical" evidence="2">
    <location>
        <begin position="852"/>
        <end position="875"/>
    </location>
</feature>
<keyword evidence="2" id="KW-0812">Transmembrane</keyword>
<accession>A0A1Q9EKI8</accession>
<dbReference type="AlphaFoldDB" id="A0A1Q9EKI8"/>
<sequence length="1278" mass="140903">MLQARIAADPVSVSTPPARFAMISVAVPMFISLACLIGHASAGGLRGDLQNASETTPRAAAGSCTAEDESKMHDFGPGYAEGTFPFVVAYCERKSWSLDGGFYTKEFEACVVSHTDLTPSCAACFSKSAVYTYKNCKFACWFHSWCGRECLRCVEESAPEVRQCAGVAVPSVLSLKSRVCEELRVFALLPDADCSHHCRGKDRLTNIPVFKSGTAPDVQVRVQLDTSSLWPKVSSIQCSCVDARNEGSMASCPKDASLPEAHLYWRQRVLTTSGDPMGRAKTLPPPFAESQWPEGIVEFLTSLISDAALSAVNHGLGDRDFPQLGTLDAYAKAQRSPLFFLQLAAPLWMAATIGEESLRQTLEDYRNQEATMQAEGVPLLRVALHTPVIYKSPQKGGKLFCGAILMFLLEHVQYLDSTKVAVALEHLLEFQAEPNSTYEMFPIGINSAIGHFSALCLTGKNPPMVEALLEKRADPHRRNLLNYFPSGSPLWTAVWRRQNFAIRKLLDAADTSVGGADAEGVNRHGWHPDRAPLVVGQRAQGYNVLELASLTMGLEQVKLLVQRKAMLGDELPHVLANCPAATARVLSQHVFCTAAHAARIVNGSALDQMNGMRLELVLREVLKHEEPRACLEKAIFKASEVEKVEGMKQRGWQLKNPQSYKEMMEALIKVLHKAPTTAGRLLDSQAGAPDMADLNRFPLTSTCLFDKQEPQHVAYSECKRWEKGSFADSLAPPATSKRSLRRLLSGFDGSKSLCLQLCEILRAAVPDQRRADDCAISVLRYPNVIRMDVVKAMRALPQEHLVGIFQESFAFRGIAYHLWKLHIPLCCLDVSTTVLQFVSLLVWWRNFADGSVVRPCWCIFTACVLLDTSTVLLDLCGFCLPLFKLLLQAGFGLWMAWVTWGGDLTAEFRPPMATNLALSILGTIYELRLFYPLGLPLGGNLLPIMRAAQTGEFIAMLILLASILVATYLAACVEFFQDPDALLPVAVRTWQTLIIGESALYDVDDYGHHLLRYLCVSALFFVCFVVLMNIFINVTGAGYDEERAKVLGTLSAERFVTCLEFSEVTVRGRIGVLVVVTLAMAGMALWDFVEGRIDALLLEGIALLGWICLYSLQWFCARQATKPLHELGSPRYLWICRPVEQEEPSEAERFEALEQLIRQMSRPSSSGASSGDHSQAPMRPRRPSYVPPSQAWLREFLEAAQLDLGKYLEKSLLWAEENDIVHGDLLGGDASAANEAEALSHLEMLIADLCLSAAPAARLRKTQAMLRGARSSGPVELT</sequence>
<feature type="transmembrane region" description="Helical" evidence="2">
    <location>
        <begin position="1070"/>
        <end position="1089"/>
    </location>
</feature>
<dbReference type="Gene3D" id="1.25.40.20">
    <property type="entry name" value="Ankyrin repeat-containing domain"/>
    <property type="match status" value="1"/>
</dbReference>
<feature type="compositionally biased region" description="Low complexity" evidence="1">
    <location>
        <begin position="1161"/>
        <end position="1174"/>
    </location>
</feature>
<keyword evidence="2" id="KW-0472">Membrane</keyword>
<evidence type="ECO:0000256" key="2">
    <source>
        <dbReference type="SAM" id="Phobius"/>
    </source>
</evidence>
<comment type="caution">
    <text evidence="3">The sequence shown here is derived from an EMBL/GenBank/DDBJ whole genome shotgun (WGS) entry which is preliminary data.</text>
</comment>
<feature type="transmembrane region" description="Helical" evidence="2">
    <location>
        <begin position="952"/>
        <end position="976"/>
    </location>
</feature>
<dbReference type="Proteomes" id="UP000186817">
    <property type="component" value="Unassembled WGS sequence"/>
</dbReference>
<protein>
    <submittedName>
        <fullName evidence="3">Uncharacterized protein</fullName>
    </submittedName>
</protein>
<feature type="transmembrane region" description="Helical" evidence="2">
    <location>
        <begin position="1096"/>
        <end position="1115"/>
    </location>
</feature>
<feature type="transmembrane region" description="Helical" evidence="2">
    <location>
        <begin position="20"/>
        <end position="40"/>
    </location>
</feature>
<proteinExistence type="predicted"/>
<keyword evidence="2" id="KW-1133">Transmembrane helix</keyword>
<feature type="transmembrane region" description="Helical" evidence="2">
    <location>
        <begin position="1013"/>
        <end position="1032"/>
    </location>
</feature>
<reference evidence="3 4" key="1">
    <citation type="submission" date="2016-02" db="EMBL/GenBank/DDBJ databases">
        <title>Genome analysis of coral dinoflagellate symbionts highlights evolutionary adaptations to a symbiotic lifestyle.</title>
        <authorList>
            <person name="Aranda M."/>
            <person name="Li Y."/>
            <person name="Liew Y.J."/>
            <person name="Baumgarten S."/>
            <person name="Simakov O."/>
            <person name="Wilson M."/>
            <person name="Piel J."/>
            <person name="Ashoor H."/>
            <person name="Bougouffa S."/>
            <person name="Bajic V.B."/>
            <person name="Ryu T."/>
            <person name="Ravasi T."/>
            <person name="Bayer T."/>
            <person name="Micklem G."/>
            <person name="Kim H."/>
            <person name="Bhak J."/>
            <person name="Lajeunesse T.C."/>
            <person name="Voolstra C.R."/>
        </authorList>
    </citation>
    <scope>NUCLEOTIDE SEQUENCE [LARGE SCALE GENOMIC DNA]</scope>
    <source>
        <strain evidence="3 4">CCMP2467</strain>
    </source>
</reference>
<gene>
    <name evidence="3" type="ORF">AK812_SmicGene8575</name>
</gene>
<feature type="transmembrane region" description="Helical" evidence="2">
    <location>
        <begin position="912"/>
        <end position="931"/>
    </location>
</feature>
<dbReference type="OrthoDB" id="416998at2759"/>
<evidence type="ECO:0000313" key="4">
    <source>
        <dbReference type="Proteomes" id="UP000186817"/>
    </source>
</evidence>
<dbReference type="InterPro" id="IPR036770">
    <property type="entry name" value="Ankyrin_rpt-contain_sf"/>
</dbReference>
<feature type="transmembrane region" description="Helical" evidence="2">
    <location>
        <begin position="882"/>
        <end position="900"/>
    </location>
</feature>
<keyword evidence="4" id="KW-1185">Reference proteome</keyword>